<keyword evidence="2" id="KW-1185">Reference proteome</keyword>
<dbReference type="Proteomes" id="UP000241074">
    <property type="component" value="Chromosome"/>
</dbReference>
<organism evidence="1 2">
    <name type="scientific">Ahniella affigens</name>
    <dbReference type="NCBI Taxonomy" id="2021234"/>
    <lineage>
        <taxon>Bacteria</taxon>
        <taxon>Pseudomonadati</taxon>
        <taxon>Pseudomonadota</taxon>
        <taxon>Gammaproteobacteria</taxon>
        <taxon>Lysobacterales</taxon>
        <taxon>Rhodanobacteraceae</taxon>
        <taxon>Ahniella</taxon>
    </lineage>
</organism>
<evidence type="ECO:0000313" key="1">
    <source>
        <dbReference type="EMBL" id="AVP97438.1"/>
    </source>
</evidence>
<name>A0A2P1PRJ0_9GAMM</name>
<reference evidence="1 2" key="2">
    <citation type="submission" date="2018-03" db="EMBL/GenBank/DDBJ databases">
        <authorList>
            <person name="Keele B.F."/>
        </authorList>
    </citation>
    <scope>NUCLEOTIDE SEQUENCE [LARGE SCALE GENOMIC DNA]</scope>
    <source>
        <strain evidence="1 2">D13</strain>
    </source>
</reference>
<dbReference type="EMBL" id="CP027860">
    <property type="protein sequence ID" value="AVP97438.1"/>
    <property type="molecule type" value="Genomic_DNA"/>
</dbReference>
<evidence type="ECO:0000313" key="2">
    <source>
        <dbReference type="Proteomes" id="UP000241074"/>
    </source>
</evidence>
<reference evidence="1 2" key="1">
    <citation type="submission" date="2018-03" db="EMBL/GenBank/DDBJ databases">
        <title>Ahniella affigens gen. nov., sp. nov., a gammaproteobacterium isolated from sandy soil near a stream.</title>
        <authorList>
            <person name="Ko Y."/>
            <person name="Kim J.-H."/>
        </authorList>
    </citation>
    <scope>NUCLEOTIDE SEQUENCE [LARGE SCALE GENOMIC DNA]</scope>
    <source>
        <strain evidence="1 2">D13</strain>
    </source>
</reference>
<dbReference type="AlphaFoldDB" id="A0A2P1PRJ0"/>
<sequence length="121" mass="13228">MLVSLTLHSITCNQTSGLGDQLDDELIVVVQPDAALPISLPGGLRKSYSINTSSGSWVIDRTFSFSRDLLITLYDHDESVTRARSDYLVSQVYTPDNLPTSVRLRNPGNGAEYTIQVVVNG</sequence>
<gene>
    <name evidence="1" type="ORF">C7S18_09620</name>
</gene>
<dbReference type="RefSeq" id="WP_106891362.1">
    <property type="nucleotide sequence ID" value="NZ_CP027860.1"/>
</dbReference>
<protein>
    <submittedName>
        <fullName evidence="1">Uncharacterized protein</fullName>
    </submittedName>
</protein>
<proteinExistence type="predicted"/>
<accession>A0A2P1PRJ0</accession>
<dbReference type="KEGG" id="xba:C7S18_09620"/>
<dbReference type="OrthoDB" id="671816at2"/>